<dbReference type="GO" id="GO:0003700">
    <property type="term" value="F:DNA-binding transcription factor activity"/>
    <property type="evidence" value="ECO:0007669"/>
    <property type="project" value="InterPro"/>
</dbReference>
<evidence type="ECO:0000259" key="5">
    <source>
        <dbReference type="PROSITE" id="PS50931"/>
    </source>
</evidence>
<dbReference type="PANTHER" id="PTHR30537:SF31">
    <property type="entry name" value="TRANSCRIPTIONAL REGULATOR, LYSR FAMILY"/>
    <property type="match status" value="1"/>
</dbReference>
<protein>
    <submittedName>
        <fullName evidence="6">LysR family transcriptional regulator</fullName>
    </submittedName>
</protein>
<dbReference type="SUPFAM" id="SSF53850">
    <property type="entry name" value="Periplasmic binding protein-like II"/>
    <property type="match status" value="1"/>
</dbReference>
<keyword evidence="3" id="KW-0238">DNA-binding</keyword>
<dbReference type="Pfam" id="PF00126">
    <property type="entry name" value="HTH_1"/>
    <property type="match status" value="1"/>
</dbReference>
<dbReference type="PANTHER" id="PTHR30537">
    <property type="entry name" value="HTH-TYPE TRANSCRIPTIONAL REGULATOR"/>
    <property type="match status" value="1"/>
</dbReference>
<gene>
    <name evidence="6" type="ORF">FAZ95_12120</name>
</gene>
<sequence length="161" mass="17967">MLDLNDVYYFVQVVENKGITAAARVLNLPKSSLSRRILELEAALDARLIQRTSRRFVVTDVGEAFYKHAVAMLVEAEAAESVVRQRTSEPSGTIRLSCSVAFAQLALAELIPKFMAEYPRVRIVQHAANRHVDPVQEGFDLCLRAHSTPLPELHDERILAG</sequence>
<dbReference type="FunFam" id="1.10.10.10:FF:000001">
    <property type="entry name" value="LysR family transcriptional regulator"/>
    <property type="match status" value="1"/>
</dbReference>
<accession>A0A4P8IRN6</accession>
<name>A0A4P8IRN6_9BURK</name>
<dbReference type="GO" id="GO:0006351">
    <property type="term" value="P:DNA-templated transcription"/>
    <property type="evidence" value="ECO:0007669"/>
    <property type="project" value="TreeGrafter"/>
</dbReference>
<dbReference type="OrthoDB" id="5671700at2"/>
<keyword evidence="4" id="KW-0804">Transcription</keyword>
<dbReference type="Pfam" id="PF03466">
    <property type="entry name" value="LysR_substrate"/>
    <property type="match status" value="1"/>
</dbReference>
<reference evidence="6 7" key="1">
    <citation type="submission" date="2019-05" db="EMBL/GenBank/DDBJ databases">
        <title>Burkholderia sp. DHOD12, isolated from subtropical forest soil.</title>
        <authorList>
            <person name="Gao Z.-H."/>
            <person name="Qiu L.-H."/>
        </authorList>
    </citation>
    <scope>NUCLEOTIDE SEQUENCE [LARGE SCALE GENOMIC DNA]</scope>
    <source>
        <strain evidence="6 7">DHOD12</strain>
    </source>
</reference>
<dbReference type="GO" id="GO:0043565">
    <property type="term" value="F:sequence-specific DNA binding"/>
    <property type="evidence" value="ECO:0007669"/>
    <property type="project" value="TreeGrafter"/>
</dbReference>
<organism evidence="6 7">
    <name type="scientific">Trinickia violacea</name>
    <dbReference type="NCBI Taxonomy" id="2571746"/>
    <lineage>
        <taxon>Bacteria</taxon>
        <taxon>Pseudomonadati</taxon>
        <taxon>Pseudomonadota</taxon>
        <taxon>Betaproteobacteria</taxon>
        <taxon>Burkholderiales</taxon>
        <taxon>Burkholderiaceae</taxon>
        <taxon>Trinickia</taxon>
    </lineage>
</organism>
<dbReference type="InterPro" id="IPR036388">
    <property type="entry name" value="WH-like_DNA-bd_sf"/>
</dbReference>
<evidence type="ECO:0000256" key="1">
    <source>
        <dbReference type="ARBA" id="ARBA00009437"/>
    </source>
</evidence>
<dbReference type="KEGG" id="tvl:FAZ95_12120"/>
<dbReference type="InterPro" id="IPR036390">
    <property type="entry name" value="WH_DNA-bd_sf"/>
</dbReference>
<dbReference type="PROSITE" id="PS50931">
    <property type="entry name" value="HTH_LYSR"/>
    <property type="match status" value="1"/>
</dbReference>
<dbReference type="Gene3D" id="1.10.10.10">
    <property type="entry name" value="Winged helix-like DNA-binding domain superfamily/Winged helix DNA-binding domain"/>
    <property type="match status" value="1"/>
</dbReference>
<dbReference type="Gene3D" id="3.40.190.10">
    <property type="entry name" value="Periplasmic binding protein-like II"/>
    <property type="match status" value="1"/>
</dbReference>
<dbReference type="RefSeq" id="WP_137332677.1">
    <property type="nucleotide sequence ID" value="NZ_CP040077.1"/>
</dbReference>
<dbReference type="SUPFAM" id="SSF46785">
    <property type="entry name" value="Winged helix' DNA-binding domain"/>
    <property type="match status" value="1"/>
</dbReference>
<evidence type="ECO:0000256" key="4">
    <source>
        <dbReference type="ARBA" id="ARBA00023163"/>
    </source>
</evidence>
<evidence type="ECO:0000256" key="3">
    <source>
        <dbReference type="ARBA" id="ARBA00023125"/>
    </source>
</evidence>
<comment type="similarity">
    <text evidence="1">Belongs to the LysR transcriptional regulatory family.</text>
</comment>
<dbReference type="InterPro" id="IPR005119">
    <property type="entry name" value="LysR_subst-bd"/>
</dbReference>
<dbReference type="InterPro" id="IPR058163">
    <property type="entry name" value="LysR-type_TF_proteobact-type"/>
</dbReference>
<keyword evidence="2" id="KW-0805">Transcription regulation</keyword>
<evidence type="ECO:0000313" key="6">
    <source>
        <dbReference type="EMBL" id="QCP49853.1"/>
    </source>
</evidence>
<evidence type="ECO:0000256" key="2">
    <source>
        <dbReference type="ARBA" id="ARBA00023015"/>
    </source>
</evidence>
<dbReference type="Proteomes" id="UP000298656">
    <property type="component" value="Chromosome 1"/>
</dbReference>
<dbReference type="InterPro" id="IPR000847">
    <property type="entry name" value="LysR_HTH_N"/>
</dbReference>
<evidence type="ECO:0000313" key="7">
    <source>
        <dbReference type="Proteomes" id="UP000298656"/>
    </source>
</evidence>
<dbReference type="EMBL" id="CP040077">
    <property type="protein sequence ID" value="QCP49853.1"/>
    <property type="molecule type" value="Genomic_DNA"/>
</dbReference>
<keyword evidence="7" id="KW-1185">Reference proteome</keyword>
<feature type="domain" description="HTH lysR-type" evidence="5">
    <location>
        <begin position="2"/>
        <end position="59"/>
    </location>
</feature>
<proteinExistence type="inferred from homology"/>
<dbReference type="AlphaFoldDB" id="A0A4P8IRN6"/>